<dbReference type="InterPro" id="IPR002397">
    <property type="entry name" value="Cyt_P450_B"/>
</dbReference>
<dbReference type="CDD" id="cd11032">
    <property type="entry name" value="P450_EryK-like"/>
    <property type="match status" value="1"/>
</dbReference>
<dbReference type="PANTHER" id="PTHR46696">
    <property type="entry name" value="P450, PUTATIVE (EUROFUNG)-RELATED"/>
    <property type="match status" value="1"/>
</dbReference>
<dbReference type="InterPro" id="IPR036396">
    <property type="entry name" value="Cyt_P450_sf"/>
</dbReference>
<comment type="caution">
    <text evidence="8">The sequence shown here is derived from an EMBL/GenBank/DDBJ whole genome shotgun (WGS) entry which is preliminary data.</text>
</comment>
<dbReference type="GO" id="GO:0004497">
    <property type="term" value="F:monooxygenase activity"/>
    <property type="evidence" value="ECO:0007669"/>
    <property type="project" value="UniProtKB-KW"/>
</dbReference>
<dbReference type="RefSeq" id="WP_166049979.1">
    <property type="nucleotide sequence ID" value="NZ_JAAMPJ010000007.1"/>
</dbReference>
<evidence type="ECO:0000256" key="4">
    <source>
        <dbReference type="ARBA" id="ARBA00023002"/>
    </source>
</evidence>
<evidence type="ECO:0000256" key="1">
    <source>
        <dbReference type="ARBA" id="ARBA00010617"/>
    </source>
</evidence>
<protein>
    <submittedName>
        <fullName evidence="8">Cytochrome P450</fullName>
    </submittedName>
</protein>
<accession>A0A7C9VRB2</accession>
<dbReference type="SUPFAM" id="SSF48264">
    <property type="entry name" value="Cytochrome P450"/>
    <property type="match status" value="1"/>
</dbReference>
<evidence type="ECO:0000256" key="5">
    <source>
        <dbReference type="ARBA" id="ARBA00023004"/>
    </source>
</evidence>
<dbReference type="GO" id="GO:0005506">
    <property type="term" value="F:iron ion binding"/>
    <property type="evidence" value="ECO:0007669"/>
    <property type="project" value="InterPro"/>
</dbReference>
<keyword evidence="6 7" id="KW-0503">Monooxygenase</keyword>
<dbReference type="FunFam" id="1.10.630.10:FF:000018">
    <property type="entry name" value="Cytochrome P450 monooxygenase"/>
    <property type="match status" value="1"/>
</dbReference>
<sequence>MSASIDNTTMEPVDSLFSWFREMLDSRPVSQGGEHGVEVFGYADITRILADTKTFSSETARKFNEPHFELDRFNEGNLVTSDPPRHRQLRTVISQVFTPRAVANLSERIELITGTLLDKVADQDSFDLVDALAFPLPITVIADVLGLPIEDEPMFRVWGDAIGALDAATVPLDLLEGEVGPALHEMGEYFLRHVRDRRQNPRDDVMSRLANATIEGEPLTDGEMIGVTGLTMFAGHATTMSLICTAVILLDQHPEALAEVRANRDLVPGALEEVLRMYPPFPRLVRVTTTETEIGGHPVAADELVTPWIGAANRDATKFPDPDRFDIHRNTGGHLVFGQGIHFCLGAPLARLEGRIALNMLLDRYSKISVDSARGVEWENPHQIICPRRLPVRASR</sequence>
<evidence type="ECO:0000256" key="3">
    <source>
        <dbReference type="ARBA" id="ARBA00022723"/>
    </source>
</evidence>
<dbReference type="PROSITE" id="PS00086">
    <property type="entry name" value="CYTOCHROME_P450"/>
    <property type="match status" value="1"/>
</dbReference>
<evidence type="ECO:0000313" key="8">
    <source>
        <dbReference type="EMBL" id="NGY62494.1"/>
    </source>
</evidence>
<evidence type="ECO:0000256" key="7">
    <source>
        <dbReference type="RuleBase" id="RU000461"/>
    </source>
</evidence>
<dbReference type="AlphaFoldDB" id="A0A7C9VRB2"/>
<dbReference type="Proteomes" id="UP000481360">
    <property type="component" value="Unassembled WGS sequence"/>
</dbReference>
<dbReference type="GO" id="GO:0020037">
    <property type="term" value="F:heme binding"/>
    <property type="evidence" value="ECO:0007669"/>
    <property type="project" value="InterPro"/>
</dbReference>
<gene>
    <name evidence="8" type="ORF">G7043_26580</name>
</gene>
<evidence type="ECO:0000313" key="9">
    <source>
        <dbReference type="Proteomes" id="UP000481360"/>
    </source>
</evidence>
<dbReference type="Pfam" id="PF00067">
    <property type="entry name" value="p450"/>
    <property type="match status" value="1"/>
</dbReference>
<dbReference type="PRINTS" id="PR00385">
    <property type="entry name" value="P450"/>
</dbReference>
<proteinExistence type="inferred from homology"/>
<keyword evidence="5 7" id="KW-0408">Iron</keyword>
<keyword evidence="3 7" id="KW-0479">Metal-binding</keyword>
<dbReference type="PANTHER" id="PTHR46696:SF1">
    <property type="entry name" value="CYTOCHROME P450 YJIB-RELATED"/>
    <property type="match status" value="1"/>
</dbReference>
<name>A0A7C9VRB2_9PSEU</name>
<keyword evidence="2 7" id="KW-0349">Heme</keyword>
<dbReference type="InterPro" id="IPR017972">
    <property type="entry name" value="Cyt_P450_CS"/>
</dbReference>
<keyword evidence="9" id="KW-1185">Reference proteome</keyword>
<dbReference type="InterPro" id="IPR001128">
    <property type="entry name" value="Cyt_P450"/>
</dbReference>
<evidence type="ECO:0000256" key="2">
    <source>
        <dbReference type="ARBA" id="ARBA00022617"/>
    </source>
</evidence>
<keyword evidence="4 7" id="KW-0560">Oxidoreductase</keyword>
<evidence type="ECO:0000256" key="6">
    <source>
        <dbReference type="ARBA" id="ARBA00023033"/>
    </source>
</evidence>
<dbReference type="EMBL" id="JAAMPJ010000007">
    <property type="protein sequence ID" value="NGY62494.1"/>
    <property type="molecule type" value="Genomic_DNA"/>
</dbReference>
<dbReference type="Gene3D" id="1.10.630.10">
    <property type="entry name" value="Cytochrome P450"/>
    <property type="match status" value="1"/>
</dbReference>
<organism evidence="8 9">
    <name type="scientific">Lentzea alba</name>
    <dbReference type="NCBI Taxonomy" id="2714351"/>
    <lineage>
        <taxon>Bacteria</taxon>
        <taxon>Bacillati</taxon>
        <taxon>Actinomycetota</taxon>
        <taxon>Actinomycetes</taxon>
        <taxon>Pseudonocardiales</taxon>
        <taxon>Pseudonocardiaceae</taxon>
        <taxon>Lentzea</taxon>
    </lineage>
</organism>
<reference evidence="8 9" key="1">
    <citation type="submission" date="2020-03" db="EMBL/GenBank/DDBJ databases">
        <title>Isolation and identification of active actinomycetes.</title>
        <authorList>
            <person name="Sun X."/>
        </authorList>
    </citation>
    <scope>NUCLEOTIDE SEQUENCE [LARGE SCALE GENOMIC DNA]</scope>
    <source>
        <strain evidence="8 9">NEAU-D13</strain>
    </source>
</reference>
<dbReference type="PRINTS" id="PR00359">
    <property type="entry name" value="BP450"/>
</dbReference>
<dbReference type="GO" id="GO:0016705">
    <property type="term" value="F:oxidoreductase activity, acting on paired donors, with incorporation or reduction of molecular oxygen"/>
    <property type="evidence" value="ECO:0007669"/>
    <property type="project" value="InterPro"/>
</dbReference>
<comment type="similarity">
    <text evidence="1 7">Belongs to the cytochrome P450 family.</text>
</comment>